<evidence type="ECO:0000313" key="3">
    <source>
        <dbReference type="Proteomes" id="UP000017819"/>
    </source>
</evidence>
<organism evidence="2 3">
    <name type="scientific">Lutibaculum baratangense AMV1</name>
    <dbReference type="NCBI Taxonomy" id="631454"/>
    <lineage>
        <taxon>Bacteria</taxon>
        <taxon>Pseudomonadati</taxon>
        <taxon>Pseudomonadota</taxon>
        <taxon>Alphaproteobacteria</taxon>
        <taxon>Hyphomicrobiales</taxon>
        <taxon>Tepidamorphaceae</taxon>
        <taxon>Lutibaculum</taxon>
    </lineage>
</organism>
<dbReference type="EMBL" id="AWXZ01000020">
    <property type="protein sequence ID" value="ESR25434.1"/>
    <property type="molecule type" value="Genomic_DNA"/>
</dbReference>
<keyword evidence="3" id="KW-1185">Reference proteome</keyword>
<reference evidence="2 3" key="1">
    <citation type="journal article" date="2014" name="Genome Announc.">
        <title>Draft Genome Sequence of Lutibaculum baratangense Strain AMV1T, Isolated from a Mud Volcano in Andamans, India.</title>
        <authorList>
            <person name="Singh A."/>
            <person name="Sreenivas A."/>
            <person name="Sathyanarayana Reddy G."/>
            <person name="Pinnaka A.K."/>
            <person name="Shivaji S."/>
        </authorList>
    </citation>
    <scope>NUCLEOTIDE SEQUENCE [LARGE SCALE GENOMIC DNA]</scope>
    <source>
        <strain evidence="2 3">AMV1</strain>
    </source>
</reference>
<comment type="caution">
    <text evidence="2">The sequence shown here is derived from an EMBL/GenBank/DDBJ whole genome shotgun (WGS) entry which is preliminary data.</text>
</comment>
<dbReference type="RefSeq" id="WP_023431870.1">
    <property type="nucleotide sequence ID" value="NZ_AWXZ01000020.1"/>
</dbReference>
<feature type="region of interest" description="Disordered" evidence="1">
    <location>
        <begin position="1"/>
        <end position="30"/>
    </location>
</feature>
<dbReference type="AlphaFoldDB" id="V4RJE2"/>
<dbReference type="Proteomes" id="UP000017819">
    <property type="component" value="Unassembled WGS sequence"/>
</dbReference>
<proteinExistence type="predicted"/>
<evidence type="ECO:0000313" key="2">
    <source>
        <dbReference type="EMBL" id="ESR25434.1"/>
    </source>
</evidence>
<gene>
    <name evidence="2" type="ORF">N177_1729</name>
</gene>
<sequence>MAADKNRTIFSSVGIPHGTPETAEQPNGTDTIAPAEKFYLRKNINNARVSEILQYMRDFGHGRTAVEHDRQEVILHVEDLRDAELLKANFRDLIDGEVDLTR</sequence>
<accession>V4RJE2</accession>
<protein>
    <submittedName>
        <fullName evidence="2">Uncharacterized protein</fullName>
    </submittedName>
</protein>
<evidence type="ECO:0000256" key="1">
    <source>
        <dbReference type="SAM" id="MobiDB-lite"/>
    </source>
</evidence>
<name>V4RJE2_9HYPH</name>